<keyword evidence="2" id="KW-0521">NADP</keyword>
<protein>
    <recommendedName>
        <fullName evidence="6">Short-chain dehydrogenase/reductase</fullName>
    </recommendedName>
</protein>
<evidence type="ECO:0000313" key="4">
    <source>
        <dbReference type="EMBL" id="KAK1756721.1"/>
    </source>
</evidence>
<dbReference type="PANTHER" id="PTHR24320:SF282">
    <property type="entry name" value="WW DOMAIN-CONTAINING OXIDOREDUCTASE"/>
    <property type="match status" value="1"/>
</dbReference>
<dbReference type="InterPro" id="IPR036291">
    <property type="entry name" value="NAD(P)-bd_dom_sf"/>
</dbReference>
<keyword evidence="5" id="KW-1185">Reference proteome</keyword>
<gene>
    <name evidence="4" type="ORF">QBC47DRAFT_421866</name>
</gene>
<evidence type="ECO:0000313" key="5">
    <source>
        <dbReference type="Proteomes" id="UP001239445"/>
    </source>
</evidence>
<dbReference type="PANTHER" id="PTHR24320">
    <property type="entry name" value="RETINOL DEHYDROGENASE"/>
    <property type="match status" value="1"/>
</dbReference>
<comment type="similarity">
    <text evidence="1">Belongs to the short-chain dehydrogenases/reductases (SDR) family.</text>
</comment>
<proteinExistence type="inferred from homology"/>
<evidence type="ECO:0000256" key="1">
    <source>
        <dbReference type="ARBA" id="ARBA00006484"/>
    </source>
</evidence>
<evidence type="ECO:0008006" key="6">
    <source>
        <dbReference type="Google" id="ProtNLM"/>
    </source>
</evidence>
<name>A0AAJ0BED6_9PEZI</name>
<evidence type="ECO:0000256" key="3">
    <source>
        <dbReference type="ARBA" id="ARBA00023002"/>
    </source>
</evidence>
<evidence type="ECO:0000256" key="2">
    <source>
        <dbReference type="ARBA" id="ARBA00022857"/>
    </source>
</evidence>
<dbReference type="EMBL" id="MU839831">
    <property type="protein sequence ID" value="KAK1756721.1"/>
    <property type="molecule type" value="Genomic_DNA"/>
</dbReference>
<dbReference type="SUPFAM" id="SSF51735">
    <property type="entry name" value="NAD(P)-binding Rossmann-fold domains"/>
    <property type="match status" value="1"/>
</dbReference>
<comment type="caution">
    <text evidence="4">The sequence shown here is derived from an EMBL/GenBank/DDBJ whole genome shotgun (WGS) entry which is preliminary data.</text>
</comment>
<dbReference type="PRINTS" id="PR00081">
    <property type="entry name" value="GDHRDH"/>
</dbReference>
<dbReference type="GO" id="GO:0016491">
    <property type="term" value="F:oxidoreductase activity"/>
    <property type="evidence" value="ECO:0007669"/>
    <property type="project" value="UniProtKB-KW"/>
</dbReference>
<dbReference type="Proteomes" id="UP001239445">
    <property type="component" value="Unassembled WGS sequence"/>
</dbReference>
<dbReference type="InterPro" id="IPR002347">
    <property type="entry name" value="SDR_fam"/>
</dbReference>
<reference evidence="4" key="1">
    <citation type="submission" date="2023-06" db="EMBL/GenBank/DDBJ databases">
        <title>Genome-scale phylogeny and comparative genomics of the fungal order Sordariales.</title>
        <authorList>
            <consortium name="Lawrence Berkeley National Laboratory"/>
            <person name="Hensen N."/>
            <person name="Bonometti L."/>
            <person name="Westerberg I."/>
            <person name="Brannstrom I.O."/>
            <person name="Guillou S."/>
            <person name="Cros-Aarteil S."/>
            <person name="Calhoun S."/>
            <person name="Haridas S."/>
            <person name="Kuo A."/>
            <person name="Mondo S."/>
            <person name="Pangilinan J."/>
            <person name="Riley R."/>
            <person name="Labutti K."/>
            <person name="Andreopoulos B."/>
            <person name="Lipzen A."/>
            <person name="Chen C."/>
            <person name="Yanf M."/>
            <person name="Daum C."/>
            <person name="Ng V."/>
            <person name="Clum A."/>
            <person name="Steindorff A."/>
            <person name="Ohm R."/>
            <person name="Martin F."/>
            <person name="Silar P."/>
            <person name="Natvig D."/>
            <person name="Lalanne C."/>
            <person name="Gautier V."/>
            <person name="Ament-Velasquez S.L."/>
            <person name="Kruys A."/>
            <person name="Hutchinson M.I."/>
            <person name="Powell A.J."/>
            <person name="Barry K."/>
            <person name="Miller A.N."/>
            <person name="Grigoriev I.V."/>
            <person name="Debuchy R."/>
            <person name="Gladieux P."/>
            <person name="Thoren M.H."/>
            <person name="Johannesson H."/>
        </authorList>
    </citation>
    <scope>NUCLEOTIDE SEQUENCE</scope>
    <source>
        <strain evidence="4">PSN4</strain>
    </source>
</reference>
<dbReference type="Pfam" id="PF00106">
    <property type="entry name" value="adh_short"/>
    <property type="match status" value="1"/>
</dbReference>
<keyword evidence="3" id="KW-0560">Oxidoreductase</keyword>
<dbReference type="AlphaFoldDB" id="A0AAJ0BED6"/>
<dbReference type="Gene3D" id="3.40.50.720">
    <property type="entry name" value="NAD(P)-binding Rossmann-like Domain"/>
    <property type="match status" value="1"/>
</dbReference>
<organism evidence="4 5">
    <name type="scientific">Echria macrotheca</name>
    <dbReference type="NCBI Taxonomy" id="438768"/>
    <lineage>
        <taxon>Eukaryota</taxon>
        <taxon>Fungi</taxon>
        <taxon>Dikarya</taxon>
        <taxon>Ascomycota</taxon>
        <taxon>Pezizomycotina</taxon>
        <taxon>Sordariomycetes</taxon>
        <taxon>Sordariomycetidae</taxon>
        <taxon>Sordariales</taxon>
        <taxon>Schizotheciaceae</taxon>
        <taxon>Echria</taxon>
    </lineage>
</organism>
<accession>A0AAJ0BED6</accession>
<sequence length="310" mass="33967">MNILSWSKSVSFDAQKDIPPLNGKVILVTGGNIGLGKQSVLEFARHNPHQIWLAARNPQRAQEAADEIREIVPDAPIRLLELDLSSFESIKKAVNTFLSQSDRLDILMCNAGIMAAPAGLTRDGYEIQFGTNHLGHALLTKLLLPTLLRTAAMPDTDVRVISLSSRGHTAWTNPGLRLDLVKTKAEELGGYTRYFQSKLANVLWARQLAKEYPQLTVASIHPGVVQTGLMRGATGGSTVMTAFLKLATPFVRTVENGARNQLWASVSKDVTSGEYYEPVGVPDLASPQGKDDALAQVLWDWTQEELSKVR</sequence>